<dbReference type="GO" id="GO:0046872">
    <property type="term" value="F:metal ion binding"/>
    <property type="evidence" value="ECO:0007669"/>
    <property type="project" value="UniProtKB-KW"/>
</dbReference>
<evidence type="ECO:0000256" key="3">
    <source>
        <dbReference type="ARBA" id="ARBA00022801"/>
    </source>
</evidence>
<dbReference type="PANTHER" id="PTHR46233">
    <property type="entry name" value="HYDROXYACYLGLUTATHIONE HYDROLASE GLOC"/>
    <property type="match status" value="1"/>
</dbReference>
<dbReference type="InterPro" id="IPR036866">
    <property type="entry name" value="RibonucZ/Hydroxyglut_hydro"/>
</dbReference>
<keyword evidence="3" id="KW-0378">Hydrolase</keyword>
<name>A0A382W5J4_9ZZZZ</name>
<dbReference type="SUPFAM" id="SSF56281">
    <property type="entry name" value="Metallo-hydrolase/oxidoreductase"/>
    <property type="match status" value="1"/>
</dbReference>
<feature type="non-terminal residue" evidence="6">
    <location>
        <position position="131"/>
    </location>
</feature>
<accession>A0A382W5J4</accession>
<dbReference type="GO" id="GO:0016787">
    <property type="term" value="F:hydrolase activity"/>
    <property type="evidence" value="ECO:0007669"/>
    <property type="project" value="UniProtKB-KW"/>
</dbReference>
<sequence length="131" mass="14383">MLDPGDEGQKIINYINENDLIPIAIINTHAHLDHIGAIAEIKEKYSIPFYLHVDEKPILDSFPIACRMYGMKIGNSPSVDKWINSSGDLVIGPFKLSIIETPGHTPGGCSYLINDVIFVGDTLFKGSIGRT</sequence>
<dbReference type="Gene3D" id="3.60.15.10">
    <property type="entry name" value="Ribonuclease Z/Hydroxyacylglutathione hydrolase-like"/>
    <property type="match status" value="1"/>
</dbReference>
<evidence type="ECO:0000259" key="5">
    <source>
        <dbReference type="SMART" id="SM00849"/>
    </source>
</evidence>
<evidence type="ECO:0000256" key="1">
    <source>
        <dbReference type="ARBA" id="ARBA00001947"/>
    </source>
</evidence>
<gene>
    <name evidence="6" type="ORF">METZ01_LOCUS406242</name>
</gene>
<reference evidence="6" key="1">
    <citation type="submission" date="2018-05" db="EMBL/GenBank/DDBJ databases">
        <authorList>
            <person name="Lanie J.A."/>
            <person name="Ng W.-L."/>
            <person name="Kazmierczak K.M."/>
            <person name="Andrzejewski T.M."/>
            <person name="Davidsen T.M."/>
            <person name="Wayne K.J."/>
            <person name="Tettelin H."/>
            <person name="Glass J.I."/>
            <person name="Rusch D."/>
            <person name="Podicherti R."/>
            <person name="Tsui H.-C.T."/>
            <person name="Winkler M.E."/>
        </authorList>
    </citation>
    <scope>NUCLEOTIDE SEQUENCE</scope>
</reference>
<dbReference type="PANTHER" id="PTHR46233:SF3">
    <property type="entry name" value="HYDROXYACYLGLUTATHIONE HYDROLASE GLOC"/>
    <property type="match status" value="1"/>
</dbReference>
<dbReference type="SMART" id="SM00849">
    <property type="entry name" value="Lactamase_B"/>
    <property type="match status" value="1"/>
</dbReference>
<proteinExistence type="predicted"/>
<dbReference type="Pfam" id="PF00753">
    <property type="entry name" value="Lactamase_B"/>
    <property type="match status" value="1"/>
</dbReference>
<evidence type="ECO:0000256" key="4">
    <source>
        <dbReference type="ARBA" id="ARBA00022833"/>
    </source>
</evidence>
<keyword evidence="2" id="KW-0479">Metal-binding</keyword>
<protein>
    <recommendedName>
        <fullName evidence="5">Metallo-beta-lactamase domain-containing protein</fullName>
    </recommendedName>
</protein>
<feature type="domain" description="Metallo-beta-lactamase" evidence="5">
    <location>
        <begin position="10"/>
        <end position="127"/>
    </location>
</feature>
<dbReference type="CDD" id="cd06262">
    <property type="entry name" value="metallo-hydrolase-like_MBL-fold"/>
    <property type="match status" value="1"/>
</dbReference>
<dbReference type="InterPro" id="IPR001279">
    <property type="entry name" value="Metallo-B-lactamas"/>
</dbReference>
<organism evidence="6">
    <name type="scientific">marine metagenome</name>
    <dbReference type="NCBI Taxonomy" id="408172"/>
    <lineage>
        <taxon>unclassified sequences</taxon>
        <taxon>metagenomes</taxon>
        <taxon>ecological metagenomes</taxon>
    </lineage>
</organism>
<evidence type="ECO:0000313" key="6">
    <source>
        <dbReference type="EMBL" id="SVD53388.1"/>
    </source>
</evidence>
<dbReference type="EMBL" id="UINC01156779">
    <property type="protein sequence ID" value="SVD53388.1"/>
    <property type="molecule type" value="Genomic_DNA"/>
</dbReference>
<keyword evidence="4" id="KW-0862">Zinc</keyword>
<dbReference type="AlphaFoldDB" id="A0A382W5J4"/>
<evidence type="ECO:0000256" key="2">
    <source>
        <dbReference type="ARBA" id="ARBA00022723"/>
    </source>
</evidence>
<comment type="cofactor">
    <cofactor evidence="1">
        <name>Zn(2+)</name>
        <dbReference type="ChEBI" id="CHEBI:29105"/>
    </cofactor>
</comment>
<dbReference type="InterPro" id="IPR051453">
    <property type="entry name" value="MBL_Glyoxalase_II"/>
</dbReference>